<dbReference type="OrthoDB" id="3236218at2"/>
<dbReference type="HOGENOM" id="CLU_011725_1_1_6"/>
<dbReference type="STRING" id="225849.swp_1315"/>
<dbReference type="Gene3D" id="2.60.40.10">
    <property type="entry name" value="Immunoglobulins"/>
    <property type="match status" value="1"/>
</dbReference>
<dbReference type="InterPro" id="IPR004193">
    <property type="entry name" value="Glyco_hydro_13_N"/>
</dbReference>
<dbReference type="InterPro" id="IPR017853">
    <property type="entry name" value="GH"/>
</dbReference>
<evidence type="ECO:0000256" key="4">
    <source>
        <dbReference type="SAM" id="MobiDB-lite"/>
    </source>
</evidence>
<dbReference type="InterPro" id="IPR014756">
    <property type="entry name" value="Ig_E-set"/>
</dbReference>
<evidence type="ECO:0000256" key="2">
    <source>
        <dbReference type="ARBA" id="ARBA00022801"/>
    </source>
</evidence>
<dbReference type="InterPro" id="IPR011837">
    <property type="entry name" value="Glycogen_debranch_GlgX"/>
</dbReference>
<gene>
    <name evidence="6" type="ordered locus">swp_1315</name>
</gene>
<dbReference type="eggNOG" id="COG1523">
    <property type="taxonomic scope" value="Bacteria"/>
</dbReference>
<keyword evidence="7" id="KW-1185">Reference proteome</keyword>
<dbReference type="SUPFAM" id="SSF51445">
    <property type="entry name" value="(Trans)glycosidases"/>
    <property type="match status" value="1"/>
</dbReference>
<feature type="compositionally biased region" description="Basic and acidic residues" evidence="4">
    <location>
        <begin position="482"/>
        <end position="495"/>
    </location>
</feature>
<dbReference type="InterPro" id="IPR006047">
    <property type="entry name" value="GH13_cat_dom"/>
</dbReference>
<keyword evidence="3" id="KW-0326">Glycosidase</keyword>
<evidence type="ECO:0000256" key="1">
    <source>
        <dbReference type="ARBA" id="ARBA00008061"/>
    </source>
</evidence>
<dbReference type="KEGG" id="swp:swp_1315"/>
<dbReference type="CDD" id="cd11326">
    <property type="entry name" value="AmyAc_Glg_debranch"/>
    <property type="match status" value="1"/>
</dbReference>
<feature type="domain" description="Glycosyl hydrolase family 13 catalytic" evidence="5">
    <location>
        <begin position="172"/>
        <end position="583"/>
    </location>
</feature>
<name>B8CJK6_SHEPW</name>
<comment type="similarity">
    <text evidence="1">Belongs to the glycosyl hydrolase 13 family.</text>
</comment>
<sequence>MLLTAGKPYPLGASVDELGVNFALFSAHATAVTLCLFDASGEHEIARYPMQQKSQQIWHLHLATPDKALVYGYRVDGPFAPHSGHRFNANKLLLDPYAKRWVGQFIEHQSHYGYSVDHPLEDLSFDDTDNATYMPKCQVVDTSVLAPIKPVVKMADSPSIAANDLNGHIIYEMHVKGFTQQCTDIDRAKRGTYLGLAEPKVLDYLIALGVTCVELLPVHGFISEAFLQDKALSNYWGYNSLSFFVPHRQYTSDTLSAPNEISQFRTMVNSLHQAGIEVLLDVVYNHTAEGNRLGPTLCFKGIDNLSYYRLHPSDKRFYINDTGCGNTLNINHPRVLQLVMDSLRYWVEVMGVDGFRFDLASCLGREAHGFDKGAGFFDAIVQDPVLSRVKLIAEPWDIGPGGYQLGGYPQGWSEWNDRFRDTVRRFWRGDFGMLPELARRLHGSSDLFEHADRDADSTVNFITSHDGFSLHDIVRYSQRHNDLNGEQSRDGHQENYSHNYGEEGESDNAALNALRQRQVRNMLTTLLLSQGVPMLLAGDENGHSLKGNNNAYCQDNSINWRDWSDTAEQKNLLGFVQQLITIRKRFSALYTRQFIHQQASSHGAGLSWFCRNGEPMSKVLWSDAHTRSLSLVLTGGSASDPAQQQALLLMLNADEQALAFTMPHIEGFESWQCLLHTQSMDAEGWQVEPTVQSELPLPVAVSSAANNSCPSYQLKDRSLMLFSAQLKGSTP</sequence>
<dbReference type="Pfam" id="PF02922">
    <property type="entry name" value="CBM_48"/>
    <property type="match status" value="1"/>
</dbReference>
<dbReference type="EMBL" id="CP000472">
    <property type="protein sequence ID" value="ACJ28103.1"/>
    <property type="molecule type" value="Genomic_DNA"/>
</dbReference>
<dbReference type="InterPro" id="IPR044505">
    <property type="entry name" value="GlgX_Isoamylase_N_E_set"/>
</dbReference>
<evidence type="ECO:0000256" key="3">
    <source>
        <dbReference type="ARBA" id="ARBA00023295"/>
    </source>
</evidence>
<dbReference type="NCBIfam" id="TIGR02100">
    <property type="entry name" value="glgX_debranch"/>
    <property type="match status" value="1"/>
</dbReference>
<dbReference type="GO" id="GO:0004135">
    <property type="term" value="F:amylo-alpha-1,6-glucosidase activity"/>
    <property type="evidence" value="ECO:0007669"/>
    <property type="project" value="InterPro"/>
</dbReference>
<dbReference type="Gene3D" id="2.60.40.1180">
    <property type="entry name" value="Golgi alpha-mannosidase II"/>
    <property type="match status" value="1"/>
</dbReference>
<dbReference type="CDD" id="cd02856">
    <property type="entry name" value="E_set_GDE_Isoamylase_N"/>
    <property type="match status" value="1"/>
</dbReference>
<dbReference type="RefSeq" id="WP_020911481.1">
    <property type="nucleotide sequence ID" value="NC_011566.1"/>
</dbReference>
<dbReference type="SUPFAM" id="SSF51011">
    <property type="entry name" value="Glycosyl hydrolase domain"/>
    <property type="match status" value="1"/>
</dbReference>
<accession>B8CJK6</accession>
<dbReference type="CAZy" id="GH13">
    <property type="family name" value="Glycoside Hydrolase Family 13"/>
</dbReference>
<dbReference type="InterPro" id="IPR013780">
    <property type="entry name" value="Glyco_hydro_b"/>
</dbReference>
<dbReference type="InterPro" id="IPR013783">
    <property type="entry name" value="Ig-like_fold"/>
</dbReference>
<organism evidence="6 7">
    <name type="scientific">Shewanella piezotolerans (strain WP3 / JCM 13877)</name>
    <dbReference type="NCBI Taxonomy" id="225849"/>
    <lineage>
        <taxon>Bacteria</taxon>
        <taxon>Pseudomonadati</taxon>
        <taxon>Pseudomonadota</taxon>
        <taxon>Gammaproteobacteria</taxon>
        <taxon>Alteromonadales</taxon>
        <taxon>Shewanellaceae</taxon>
        <taxon>Shewanella</taxon>
    </lineage>
</organism>
<dbReference type="AlphaFoldDB" id="B8CJK6"/>
<keyword evidence="2 6" id="KW-0378">Hydrolase</keyword>
<dbReference type="Gene3D" id="3.20.20.80">
    <property type="entry name" value="Glycosidases"/>
    <property type="match status" value="1"/>
</dbReference>
<dbReference type="PANTHER" id="PTHR43002">
    <property type="entry name" value="GLYCOGEN DEBRANCHING ENZYME"/>
    <property type="match status" value="1"/>
</dbReference>
<dbReference type="SUPFAM" id="SSF81296">
    <property type="entry name" value="E set domains"/>
    <property type="match status" value="1"/>
</dbReference>
<protein>
    <submittedName>
        <fullName evidence="6">Glycoside hydrolase, family 13:Alpha amylase, catalytic region</fullName>
    </submittedName>
</protein>
<dbReference type="SMART" id="SM00642">
    <property type="entry name" value="Aamy"/>
    <property type="match status" value="1"/>
</dbReference>
<dbReference type="CAZy" id="CBM48">
    <property type="family name" value="Carbohydrate-Binding Module Family 48"/>
</dbReference>
<evidence type="ECO:0000313" key="7">
    <source>
        <dbReference type="Proteomes" id="UP000000753"/>
    </source>
</evidence>
<evidence type="ECO:0000259" key="5">
    <source>
        <dbReference type="SMART" id="SM00642"/>
    </source>
</evidence>
<dbReference type="Proteomes" id="UP000000753">
    <property type="component" value="Chromosome"/>
</dbReference>
<feature type="region of interest" description="Disordered" evidence="4">
    <location>
        <begin position="482"/>
        <end position="504"/>
    </location>
</feature>
<evidence type="ECO:0000313" key="6">
    <source>
        <dbReference type="EMBL" id="ACJ28103.1"/>
    </source>
</evidence>
<reference evidence="6 7" key="1">
    <citation type="journal article" date="2008" name="PLoS ONE">
        <title>Environmental adaptation: genomic analysis of the piezotolerant and psychrotolerant deep-sea iron reducing bacterium Shewanella piezotolerans WP3.</title>
        <authorList>
            <person name="Wang F."/>
            <person name="Wang J."/>
            <person name="Jian H."/>
            <person name="Zhang B."/>
            <person name="Li S."/>
            <person name="Wang F."/>
            <person name="Zeng X."/>
            <person name="Gao L."/>
            <person name="Bartlett D.H."/>
            <person name="Yu J."/>
            <person name="Hu S."/>
            <person name="Xiao X."/>
        </authorList>
    </citation>
    <scope>NUCLEOTIDE SEQUENCE [LARGE SCALE GENOMIC DNA]</scope>
    <source>
        <strain evidence="7">WP3 / JCM 13877</strain>
    </source>
</reference>
<proteinExistence type="inferred from homology"/>
<dbReference type="GO" id="GO:0005980">
    <property type="term" value="P:glycogen catabolic process"/>
    <property type="evidence" value="ECO:0007669"/>
    <property type="project" value="InterPro"/>
</dbReference>